<evidence type="ECO:0000313" key="2">
    <source>
        <dbReference type="Proteomes" id="UP000008076"/>
    </source>
</evidence>
<keyword evidence="2" id="KW-1185">Reference proteome</keyword>
<gene>
    <name evidence="1" type="ORF">EDI_095230</name>
</gene>
<dbReference type="AlphaFoldDB" id="B0ET09"/>
<dbReference type="Proteomes" id="UP000008076">
    <property type="component" value="Unassembled WGS sequence"/>
</dbReference>
<dbReference type="RefSeq" id="XP_001741212.1">
    <property type="nucleotide sequence ID" value="XM_001741160.1"/>
</dbReference>
<name>B0ET09_ENTDS</name>
<evidence type="ECO:0000313" key="1">
    <source>
        <dbReference type="EMBL" id="EDR22331.1"/>
    </source>
</evidence>
<dbReference type="SUPFAM" id="SSF143113">
    <property type="entry name" value="NAP-like"/>
    <property type="match status" value="1"/>
</dbReference>
<reference evidence="2" key="1">
    <citation type="submission" date="2007-12" db="EMBL/GenBank/DDBJ databases">
        <title>Annotation of Entamoeba dispar SAW760.</title>
        <authorList>
            <person name="Lorenzi H."/>
            <person name="Inman J."/>
            <person name="Schobel S."/>
            <person name="Amedeo P."/>
            <person name="Caler E."/>
        </authorList>
    </citation>
    <scope>NUCLEOTIDE SEQUENCE [LARGE SCALE GENOMIC DNA]</scope>
    <source>
        <strain evidence="2">ATCC PRA-260 / SAW760</strain>
    </source>
</reference>
<evidence type="ECO:0008006" key="3">
    <source>
        <dbReference type="Google" id="ProtNLM"/>
    </source>
</evidence>
<accession>B0ET09</accession>
<dbReference type="KEGG" id="edi:EDI_095230"/>
<dbReference type="EMBL" id="DS550752">
    <property type="protein sequence ID" value="EDR22331.1"/>
    <property type="molecule type" value="Genomic_DNA"/>
</dbReference>
<dbReference type="GeneID" id="5886409"/>
<protein>
    <recommendedName>
        <fullName evidence="3">Nucleosome assembly protein</fullName>
    </recommendedName>
</protein>
<dbReference type="OrthoDB" id="27037at2759"/>
<dbReference type="OMA" id="YYRTTHT"/>
<organism evidence="2">
    <name type="scientific">Entamoeba dispar (strain ATCC PRA-260 / SAW760)</name>
    <dbReference type="NCBI Taxonomy" id="370354"/>
    <lineage>
        <taxon>Eukaryota</taxon>
        <taxon>Amoebozoa</taxon>
        <taxon>Evosea</taxon>
        <taxon>Archamoebae</taxon>
        <taxon>Mastigamoebida</taxon>
        <taxon>Entamoebidae</taxon>
        <taxon>Entamoeba</taxon>
    </lineage>
</organism>
<dbReference type="eggNOG" id="ENOG502RG46">
    <property type="taxonomic scope" value="Eukaryota"/>
</dbReference>
<proteinExistence type="predicted"/>
<dbReference type="InterPro" id="IPR037231">
    <property type="entry name" value="NAP-like_sf"/>
</dbReference>
<dbReference type="VEuPathDB" id="AmoebaDB:EDI_095230"/>
<sequence>MAQTMSCIDMIKMMDIDDSSEDSETTSPNEETDIASVKYKTYLSITSSQVHKNLHALRYLQKESSKNIFDYYRVCSSEELILKDQEKKSNEEMMLWIEGKKELSIPEQMKFVVDRWNTPSNTAKFKGIPCFWGRIIKRLPYFTPNTKEYPIIEFIKNIDVIKKPLSIIQNGFQVKYQIIFQYNENEYISNGASVELTYVLPKEFPINQITEPNVSIINDNTWKNKIELEEGDLSQKTNFFAVFNTDNKDKQFIYFYTLAKECVTNKMRWFDDSIVQIKDMKNLSWSSIKEFDYASECGDRLIDEKASLPCVQQ</sequence>